<name>D5EP60_CORAD</name>
<keyword evidence="6 7" id="KW-0456">Lyase</keyword>
<dbReference type="EC" id="4.2.1.46" evidence="4 7"/>
<evidence type="ECO:0000313" key="10">
    <source>
        <dbReference type="Proteomes" id="UP000000925"/>
    </source>
</evidence>
<dbReference type="Proteomes" id="UP000000925">
    <property type="component" value="Chromosome"/>
</dbReference>
<evidence type="ECO:0000256" key="5">
    <source>
        <dbReference type="ARBA" id="ARBA00023027"/>
    </source>
</evidence>
<evidence type="ECO:0000313" key="9">
    <source>
        <dbReference type="EMBL" id="ADE55570.1"/>
    </source>
</evidence>
<evidence type="ECO:0000256" key="7">
    <source>
        <dbReference type="RuleBase" id="RU004473"/>
    </source>
</evidence>
<evidence type="ECO:0000256" key="4">
    <source>
        <dbReference type="ARBA" id="ARBA00011990"/>
    </source>
</evidence>
<dbReference type="EMBL" id="CP001998">
    <property type="protein sequence ID" value="ADE55570.1"/>
    <property type="molecule type" value="Genomic_DNA"/>
</dbReference>
<dbReference type="InterPro" id="IPR005888">
    <property type="entry name" value="dTDP_Gluc_deHydtase"/>
</dbReference>
<dbReference type="KEGG" id="caa:Caka_2554"/>
<dbReference type="HOGENOM" id="CLU_007383_1_14_0"/>
<evidence type="ECO:0000256" key="6">
    <source>
        <dbReference type="ARBA" id="ARBA00023239"/>
    </source>
</evidence>
<sequence length="354" mass="39555">MRIIVTGGAGFIGSALIRHLIQKSHHHVLNLDALTYASNTRSLAAVSQSDRYQFAQIDLGDRAALANCFQQYQPDTVIHLAAESHVDRSIDSPDQFIATNVSGTLNLLRVAQDYWSTLSAAAQDQFRINHVSTDEVYGDLNDSPEAAFSESSPYRPSSPYSASKAAADHLIHAWTRTYGLPSSIAVCCNNYGPYQFPEKLIPHMILRALNGQSLTIYGDGHQSREWLHVNDCAAALTAVLESGKANQRYNIGSGQQIHNLELVRRLCDHLSKSPHARLVGSNLHSLIEFVSDRPGHDRAYALDSRKIQAELNWKPEVSFDQGLNLTIEWYLANPDWWKPILEHSYNLQRQGRTQ</sequence>
<accession>D5EP60</accession>
<evidence type="ECO:0000256" key="3">
    <source>
        <dbReference type="ARBA" id="ARBA00008178"/>
    </source>
</evidence>
<evidence type="ECO:0000259" key="8">
    <source>
        <dbReference type="Pfam" id="PF16363"/>
    </source>
</evidence>
<dbReference type="GO" id="GO:0009225">
    <property type="term" value="P:nucleotide-sugar metabolic process"/>
    <property type="evidence" value="ECO:0007669"/>
    <property type="project" value="InterPro"/>
</dbReference>
<comment type="catalytic activity">
    <reaction evidence="1 7">
        <text>dTDP-alpha-D-glucose = dTDP-4-dehydro-6-deoxy-alpha-D-glucose + H2O</text>
        <dbReference type="Rhea" id="RHEA:17221"/>
        <dbReference type="ChEBI" id="CHEBI:15377"/>
        <dbReference type="ChEBI" id="CHEBI:57477"/>
        <dbReference type="ChEBI" id="CHEBI:57649"/>
        <dbReference type="EC" id="4.2.1.46"/>
    </reaction>
</comment>
<dbReference type="RefSeq" id="WP_013044292.1">
    <property type="nucleotide sequence ID" value="NC_014008.1"/>
</dbReference>
<comment type="similarity">
    <text evidence="3 7">Belongs to the NAD(P)-dependent epimerase/dehydratase family. dTDP-glucose dehydratase subfamily.</text>
</comment>
<dbReference type="InterPro" id="IPR016040">
    <property type="entry name" value="NAD(P)-bd_dom"/>
</dbReference>
<dbReference type="AlphaFoldDB" id="D5EP60"/>
<dbReference type="Gene3D" id="3.40.50.720">
    <property type="entry name" value="NAD(P)-binding Rossmann-like Domain"/>
    <property type="match status" value="1"/>
</dbReference>
<dbReference type="STRING" id="583355.Caka_2554"/>
<organism evidence="9 10">
    <name type="scientific">Coraliomargarita akajimensis (strain DSM 45221 / IAM 15411 / JCM 23193 / KCTC 12865 / 04OKA010-24)</name>
    <dbReference type="NCBI Taxonomy" id="583355"/>
    <lineage>
        <taxon>Bacteria</taxon>
        <taxon>Pseudomonadati</taxon>
        <taxon>Verrucomicrobiota</taxon>
        <taxon>Opitutia</taxon>
        <taxon>Puniceicoccales</taxon>
        <taxon>Coraliomargaritaceae</taxon>
        <taxon>Coraliomargarita</taxon>
    </lineage>
</organism>
<dbReference type="eggNOG" id="COG1088">
    <property type="taxonomic scope" value="Bacteria"/>
</dbReference>
<dbReference type="PANTHER" id="PTHR43000">
    <property type="entry name" value="DTDP-D-GLUCOSE 4,6-DEHYDRATASE-RELATED"/>
    <property type="match status" value="1"/>
</dbReference>
<protein>
    <recommendedName>
        <fullName evidence="4 7">dTDP-glucose 4,6-dehydratase</fullName>
        <ecNumber evidence="4 7">4.2.1.46</ecNumber>
    </recommendedName>
</protein>
<dbReference type="GO" id="GO:0008460">
    <property type="term" value="F:dTDP-glucose 4,6-dehydratase activity"/>
    <property type="evidence" value="ECO:0007669"/>
    <property type="project" value="UniProtKB-EC"/>
</dbReference>
<keyword evidence="10" id="KW-1185">Reference proteome</keyword>
<dbReference type="Pfam" id="PF16363">
    <property type="entry name" value="GDP_Man_Dehyd"/>
    <property type="match status" value="1"/>
</dbReference>
<dbReference type="NCBIfam" id="TIGR01181">
    <property type="entry name" value="dTDP_gluc_dehyt"/>
    <property type="match status" value="1"/>
</dbReference>
<comment type="cofactor">
    <cofactor evidence="2 7">
        <name>NAD(+)</name>
        <dbReference type="ChEBI" id="CHEBI:57540"/>
    </cofactor>
</comment>
<keyword evidence="5" id="KW-0520">NAD</keyword>
<dbReference type="Gene3D" id="3.90.25.10">
    <property type="entry name" value="UDP-galactose 4-epimerase, domain 1"/>
    <property type="match status" value="1"/>
</dbReference>
<reference evidence="9 10" key="1">
    <citation type="journal article" date="2010" name="Stand. Genomic Sci.">
        <title>Complete genome sequence of Coraliomargarita akajimensis type strain (04OKA010-24).</title>
        <authorList>
            <person name="Mavromatis K."/>
            <person name="Abt B."/>
            <person name="Brambilla E."/>
            <person name="Lapidus A."/>
            <person name="Copeland A."/>
            <person name="Deshpande S."/>
            <person name="Nolan M."/>
            <person name="Lucas S."/>
            <person name="Tice H."/>
            <person name="Cheng J.F."/>
            <person name="Han C."/>
            <person name="Detter J.C."/>
            <person name="Woyke T."/>
            <person name="Goodwin L."/>
            <person name="Pitluck S."/>
            <person name="Held B."/>
            <person name="Brettin T."/>
            <person name="Tapia R."/>
            <person name="Ivanova N."/>
            <person name="Mikhailova N."/>
            <person name="Pati A."/>
            <person name="Liolios K."/>
            <person name="Chen A."/>
            <person name="Palaniappan K."/>
            <person name="Land M."/>
            <person name="Hauser L."/>
            <person name="Chang Y.J."/>
            <person name="Jeffries C.D."/>
            <person name="Rohde M."/>
            <person name="Goker M."/>
            <person name="Bristow J."/>
            <person name="Eisen J.A."/>
            <person name="Markowitz V."/>
            <person name="Hugenholtz P."/>
            <person name="Klenk H.P."/>
            <person name="Kyrpides N.C."/>
        </authorList>
    </citation>
    <scope>NUCLEOTIDE SEQUENCE [LARGE SCALE GENOMIC DNA]</scope>
    <source>
        <strain evidence="10">DSM 45221 / IAM 15411 / JCM 23193 / KCTC 12865</strain>
    </source>
</reference>
<dbReference type="SUPFAM" id="SSF51735">
    <property type="entry name" value="NAD(P)-binding Rossmann-fold domains"/>
    <property type="match status" value="1"/>
</dbReference>
<dbReference type="InterPro" id="IPR036291">
    <property type="entry name" value="NAD(P)-bd_dom_sf"/>
</dbReference>
<dbReference type="CDD" id="cd05246">
    <property type="entry name" value="dTDP_GD_SDR_e"/>
    <property type="match status" value="1"/>
</dbReference>
<gene>
    <name evidence="9" type="ordered locus">Caka_2554</name>
</gene>
<feature type="domain" description="NAD(P)-binding" evidence="8">
    <location>
        <begin position="4"/>
        <end position="324"/>
    </location>
</feature>
<dbReference type="OrthoDB" id="9766450at2"/>
<evidence type="ECO:0000256" key="1">
    <source>
        <dbReference type="ARBA" id="ARBA00001539"/>
    </source>
</evidence>
<proteinExistence type="inferred from homology"/>
<evidence type="ECO:0000256" key="2">
    <source>
        <dbReference type="ARBA" id="ARBA00001911"/>
    </source>
</evidence>